<comment type="caution">
    <text evidence="11">The sequence shown here is derived from an EMBL/GenBank/DDBJ whole genome shotgun (WGS) entry which is preliminary data.</text>
</comment>
<evidence type="ECO:0000256" key="4">
    <source>
        <dbReference type="ARBA" id="ARBA00022801"/>
    </source>
</evidence>
<dbReference type="CDD" id="cd03426">
    <property type="entry name" value="NUDIX_CoAse_Nudt7"/>
    <property type="match status" value="2"/>
</dbReference>
<sequence>MNCFLVAINFWTILFMLRRASSNYLSKSKLIMDSNNCFGGSQRLTTLARHLRLYKPPPTFDESDIEEQRIEESAGKLVSQVGFVESATPIASQPERFKPKRAAVLICLFEGDDGDLRVILTKRSSRLSTHSGEVALPGGKAEEGDKDDAETATREAKEEIGLDPSLVSVVNVLEPFLSKHLLRVIPVICILSDKKAFNPAPNVAEVEAVFDAPLEMFIKDENRMAEEREWMGEKYLIHSFDYETDNNQKYMIWGLTAGILIRAASVVYQRPPAFREQNPKFKIPRIADKHTGLLQVQEACLVVHTPLHYTLSVLFIYTVPMLMNMKGKDELMDSNSIGSAGRLMNIAQQLRLFHTNYNPIEDPTIKDSAGKAVPQDLTTNSESATNPPERIRSKRAAVLICLFEDERGDLRVILTKRSSTLSTNSGDVSLPGGKTDEGDANDVETALREAKEEIGLDPSLVIVVTVLHPLVGITVVPVVGILPDKRAFNPTLNTAEVESIFDAPLAMFLKDQNRRAEEREWMGDKYLLHFFDHETENGVNYVIWALTAGILIRTASIVYQQPPDFQVSEPKFWTRSC</sequence>
<dbReference type="PROSITE" id="PS51462">
    <property type="entry name" value="NUDIX"/>
    <property type="match status" value="2"/>
</dbReference>
<evidence type="ECO:0000256" key="6">
    <source>
        <dbReference type="ARBA" id="ARBA00023211"/>
    </source>
</evidence>
<name>A0A4S4DKQ4_CAMSN</name>
<keyword evidence="9" id="KW-0732">Signal</keyword>
<dbReference type="Proteomes" id="UP000306102">
    <property type="component" value="Unassembled WGS sequence"/>
</dbReference>
<evidence type="ECO:0000256" key="3">
    <source>
        <dbReference type="ARBA" id="ARBA00022723"/>
    </source>
</evidence>
<dbReference type="InterPro" id="IPR045121">
    <property type="entry name" value="CoAse"/>
</dbReference>
<comment type="cofactor">
    <cofactor evidence="2">
        <name>Mg(2+)</name>
        <dbReference type="ChEBI" id="CHEBI:18420"/>
    </cofactor>
</comment>
<feature type="region of interest" description="Disordered" evidence="7">
    <location>
        <begin position="130"/>
        <end position="156"/>
    </location>
</feature>
<dbReference type="FunFam" id="3.90.79.10:FF:000036">
    <property type="entry name" value="Nudix hydrolase 11"/>
    <property type="match status" value="2"/>
</dbReference>
<evidence type="ECO:0000256" key="5">
    <source>
        <dbReference type="ARBA" id="ARBA00022842"/>
    </source>
</evidence>
<dbReference type="SUPFAM" id="SSF55811">
    <property type="entry name" value="Nudix"/>
    <property type="match status" value="2"/>
</dbReference>
<evidence type="ECO:0000313" key="11">
    <source>
        <dbReference type="EMBL" id="THG03483.1"/>
    </source>
</evidence>
<feature type="compositionally biased region" description="Polar residues" evidence="7">
    <location>
        <begin position="376"/>
        <end position="386"/>
    </location>
</feature>
<comment type="cofactor">
    <cofactor evidence="1">
        <name>Mn(2+)</name>
        <dbReference type="ChEBI" id="CHEBI:29035"/>
    </cofactor>
</comment>
<feature type="region of interest" description="Disordered" evidence="7">
    <location>
        <begin position="363"/>
        <end position="389"/>
    </location>
</feature>
<dbReference type="GO" id="GO:0008893">
    <property type="term" value="F:guanosine-3',5'-bis(diphosphate) 3'-diphosphatase activity"/>
    <property type="evidence" value="ECO:0007669"/>
    <property type="project" value="UniProtKB-ARBA"/>
</dbReference>
<reference evidence="11 12" key="1">
    <citation type="journal article" date="2018" name="Proc. Natl. Acad. Sci. U.S.A.">
        <title>Draft genome sequence of Camellia sinensis var. sinensis provides insights into the evolution of the tea genome and tea quality.</title>
        <authorList>
            <person name="Wei C."/>
            <person name="Yang H."/>
            <person name="Wang S."/>
            <person name="Zhao J."/>
            <person name="Liu C."/>
            <person name="Gao L."/>
            <person name="Xia E."/>
            <person name="Lu Y."/>
            <person name="Tai Y."/>
            <person name="She G."/>
            <person name="Sun J."/>
            <person name="Cao H."/>
            <person name="Tong W."/>
            <person name="Gao Q."/>
            <person name="Li Y."/>
            <person name="Deng W."/>
            <person name="Jiang X."/>
            <person name="Wang W."/>
            <person name="Chen Q."/>
            <person name="Zhang S."/>
            <person name="Li H."/>
            <person name="Wu J."/>
            <person name="Wang P."/>
            <person name="Li P."/>
            <person name="Shi C."/>
            <person name="Zheng F."/>
            <person name="Jian J."/>
            <person name="Huang B."/>
            <person name="Shan D."/>
            <person name="Shi M."/>
            <person name="Fang C."/>
            <person name="Yue Y."/>
            <person name="Li F."/>
            <person name="Li D."/>
            <person name="Wei S."/>
            <person name="Han B."/>
            <person name="Jiang C."/>
            <person name="Yin Y."/>
            <person name="Xia T."/>
            <person name="Zhang Z."/>
            <person name="Bennetzen J.L."/>
            <person name="Zhao S."/>
            <person name="Wan X."/>
        </authorList>
    </citation>
    <scope>NUCLEOTIDE SEQUENCE [LARGE SCALE GENOMIC DNA]</scope>
    <source>
        <strain evidence="12">cv. Shuchazao</strain>
        <tissue evidence="11">Leaf</tissue>
    </source>
</reference>
<proteinExistence type="predicted"/>
<feature type="signal peptide" evidence="9">
    <location>
        <begin position="1"/>
        <end position="22"/>
    </location>
</feature>
<dbReference type="GO" id="GO:0015938">
    <property type="term" value="P:coenzyme A catabolic process"/>
    <property type="evidence" value="ECO:0007669"/>
    <property type="project" value="TreeGrafter"/>
</dbReference>
<feature type="transmembrane region" description="Helical" evidence="8">
    <location>
        <begin position="460"/>
        <end position="482"/>
    </location>
</feature>
<dbReference type="GO" id="GO:0046872">
    <property type="term" value="F:metal ion binding"/>
    <property type="evidence" value="ECO:0007669"/>
    <property type="project" value="UniProtKB-KW"/>
</dbReference>
<dbReference type="AlphaFoldDB" id="A0A4S4DKQ4"/>
<dbReference type="GO" id="GO:0015937">
    <property type="term" value="P:coenzyme A biosynthetic process"/>
    <property type="evidence" value="ECO:0007669"/>
    <property type="project" value="UniProtKB-ARBA"/>
</dbReference>
<dbReference type="Gene3D" id="3.90.79.10">
    <property type="entry name" value="Nucleoside Triphosphate Pyrophosphohydrolase"/>
    <property type="match status" value="2"/>
</dbReference>
<evidence type="ECO:0000256" key="9">
    <source>
        <dbReference type="SAM" id="SignalP"/>
    </source>
</evidence>
<accession>A0A4S4DKQ4</accession>
<evidence type="ECO:0000256" key="8">
    <source>
        <dbReference type="SAM" id="Phobius"/>
    </source>
</evidence>
<evidence type="ECO:0000313" key="12">
    <source>
        <dbReference type="Proteomes" id="UP000306102"/>
    </source>
</evidence>
<feature type="chain" id="PRO_5020438703" description="Nudix hydrolase domain-containing protein" evidence="9">
    <location>
        <begin position="23"/>
        <end position="577"/>
    </location>
</feature>
<dbReference type="InterPro" id="IPR015797">
    <property type="entry name" value="NUDIX_hydrolase-like_dom_sf"/>
</dbReference>
<dbReference type="PANTHER" id="PTHR12992">
    <property type="entry name" value="NUDIX HYDROLASE"/>
    <property type="match status" value="1"/>
</dbReference>
<keyword evidence="8" id="KW-1133">Transmembrane helix</keyword>
<evidence type="ECO:0000256" key="1">
    <source>
        <dbReference type="ARBA" id="ARBA00001936"/>
    </source>
</evidence>
<dbReference type="EMBL" id="SDRB02010950">
    <property type="protein sequence ID" value="THG03483.1"/>
    <property type="molecule type" value="Genomic_DNA"/>
</dbReference>
<keyword evidence="3" id="KW-0479">Metal-binding</keyword>
<feature type="domain" description="Nudix hydrolase" evidence="10">
    <location>
        <begin position="99"/>
        <end position="256"/>
    </location>
</feature>
<keyword evidence="5" id="KW-0460">Magnesium</keyword>
<keyword evidence="8" id="KW-0472">Membrane</keyword>
<keyword evidence="12" id="KW-1185">Reference proteome</keyword>
<dbReference type="InterPro" id="IPR000086">
    <property type="entry name" value="NUDIX_hydrolase_dom"/>
</dbReference>
<evidence type="ECO:0000256" key="7">
    <source>
        <dbReference type="SAM" id="MobiDB-lite"/>
    </source>
</evidence>
<dbReference type="GO" id="GO:0005737">
    <property type="term" value="C:cytoplasm"/>
    <property type="evidence" value="ECO:0007669"/>
    <property type="project" value="UniProtKB-ARBA"/>
</dbReference>
<gene>
    <name evidence="11" type="ORF">TEA_018705</name>
</gene>
<dbReference type="PANTHER" id="PTHR12992:SF24">
    <property type="entry name" value="PEROXISOMAL COENZYME A DIPHOSPHATASE NUDT7"/>
    <property type="match status" value="1"/>
</dbReference>
<dbReference type="STRING" id="542762.A0A4S4DKQ4"/>
<feature type="domain" description="Nudix hydrolase" evidence="10">
    <location>
        <begin position="393"/>
        <end position="524"/>
    </location>
</feature>
<evidence type="ECO:0000256" key="2">
    <source>
        <dbReference type="ARBA" id="ARBA00001946"/>
    </source>
</evidence>
<dbReference type="GO" id="GO:0010945">
    <property type="term" value="F:coenzyme A diphosphatase activity"/>
    <property type="evidence" value="ECO:0007669"/>
    <property type="project" value="InterPro"/>
</dbReference>
<keyword evidence="4" id="KW-0378">Hydrolase</keyword>
<keyword evidence="8" id="KW-0812">Transmembrane</keyword>
<dbReference type="Pfam" id="PF00293">
    <property type="entry name" value="NUDIX"/>
    <property type="match status" value="2"/>
</dbReference>
<keyword evidence="6" id="KW-0464">Manganese</keyword>
<protein>
    <recommendedName>
        <fullName evidence="10">Nudix hydrolase domain-containing protein</fullName>
    </recommendedName>
</protein>
<evidence type="ECO:0000259" key="10">
    <source>
        <dbReference type="PROSITE" id="PS51462"/>
    </source>
</evidence>
<organism evidence="11 12">
    <name type="scientific">Camellia sinensis var. sinensis</name>
    <name type="common">China tea</name>
    <dbReference type="NCBI Taxonomy" id="542762"/>
    <lineage>
        <taxon>Eukaryota</taxon>
        <taxon>Viridiplantae</taxon>
        <taxon>Streptophyta</taxon>
        <taxon>Embryophyta</taxon>
        <taxon>Tracheophyta</taxon>
        <taxon>Spermatophyta</taxon>
        <taxon>Magnoliopsida</taxon>
        <taxon>eudicotyledons</taxon>
        <taxon>Gunneridae</taxon>
        <taxon>Pentapetalae</taxon>
        <taxon>asterids</taxon>
        <taxon>Ericales</taxon>
        <taxon>Theaceae</taxon>
        <taxon>Camellia</taxon>
    </lineage>
</organism>
<dbReference type="GO" id="GO:0006637">
    <property type="term" value="P:acyl-CoA metabolic process"/>
    <property type="evidence" value="ECO:0007669"/>
    <property type="project" value="UniProtKB-ARBA"/>
</dbReference>